<comment type="subcellular location">
    <subcellularLocation>
        <location evidence="1">Nucleus</location>
    </subcellularLocation>
</comment>
<dbReference type="Pfam" id="PF00076">
    <property type="entry name" value="RRM_1"/>
    <property type="match status" value="1"/>
</dbReference>
<accession>A0A8J6G772</accession>
<evidence type="ECO:0000256" key="1">
    <source>
        <dbReference type="ARBA" id="ARBA00004123"/>
    </source>
</evidence>
<reference evidence="16" key="1">
    <citation type="submission" date="2020-03" db="EMBL/GenBank/DDBJ databases">
        <title>Studies in the Genomics of Life Span.</title>
        <authorList>
            <person name="Glass D."/>
        </authorList>
    </citation>
    <scope>NUCLEOTIDE SEQUENCE</scope>
    <source>
        <strain evidence="16">LTLLF</strain>
        <tissue evidence="16">Muscle</tissue>
    </source>
</reference>
<evidence type="ECO:0000256" key="9">
    <source>
        <dbReference type="ARBA" id="ARBA00067256"/>
    </source>
</evidence>
<evidence type="ECO:0000256" key="8">
    <source>
        <dbReference type="ARBA" id="ARBA00030821"/>
    </source>
</evidence>
<keyword evidence="3" id="KW-0507">mRNA processing</keyword>
<dbReference type="InterPro" id="IPR038765">
    <property type="entry name" value="Papain-like_cys_pep_sf"/>
</dbReference>
<feature type="compositionally biased region" description="Polar residues" evidence="13">
    <location>
        <begin position="584"/>
        <end position="596"/>
    </location>
</feature>
<evidence type="ECO:0000256" key="3">
    <source>
        <dbReference type="ARBA" id="ARBA00022664"/>
    </source>
</evidence>
<dbReference type="GO" id="GO:0008380">
    <property type="term" value="P:RNA splicing"/>
    <property type="evidence" value="ECO:0007669"/>
    <property type="project" value="UniProtKB-KW"/>
</dbReference>
<evidence type="ECO:0000256" key="5">
    <source>
        <dbReference type="ARBA" id="ARBA00022884"/>
    </source>
</evidence>
<dbReference type="CDD" id="cd12231">
    <property type="entry name" value="RRM2_U2AF65"/>
    <property type="match status" value="1"/>
</dbReference>
<dbReference type="EMBL" id="JAATJU010024400">
    <property type="protein sequence ID" value="KAH0505666.1"/>
    <property type="molecule type" value="Genomic_DNA"/>
</dbReference>
<comment type="caution">
    <text evidence="12">Lacks conserved residue(s) required for the propagation of feature annotation.</text>
</comment>
<keyword evidence="7" id="KW-0539">Nucleus</keyword>
<comment type="caution">
    <text evidence="16">The sequence shown here is derived from an EMBL/GenBank/DDBJ whole genome shotgun (WGS) entry which is preliminary data.</text>
</comment>
<dbReference type="InterPro" id="IPR022684">
    <property type="entry name" value="Calpain_cysteine_protease"/>
</dbReference>
<dbReference type="Gene3D" id="3.30.70.330">
    <property type="match status" value="3"/>
</dbReference>
<comment type="similarity">
    <text evidence="2">Belongs to the peptidase C2 family.</text>
</comment>
<dbReference type="Proteomes" id="UP000710432">
    <property type="component" value="Unassembled WGS sequence"/>
</dbReference>
<feature type="region of interest" description="Disordered" evidence="13">
    <location>
        <begin position="649"/>
        <end position="689"/>
    </location>
</feature>
<feature type="region of interest" description="Disordered" evidence="13">
    <location>
        <begin position="575"/>
        <end position="630"/>
    </location>
</feature>
<dbReference type="PROSITE" id="PS50102">
    <property type="entry name" value="RRM"/>
    <property type="match status" value="3"/>
</dbReference>
<dbReference type="GO" id="GO:0006397">
    <property type="term" value="P:mRNA processing"/>
    <property type="evidence" value="ECO:0007669"/>
    <property type="project" value="UniProtKB-KW"/>
</dbReference>
<evidence type="ECO:0000256" key="10">
    <source>
        <dbReference type="ARBA" id="ARBA00080865"/>
    </source>
</evidence>
<organism evidence="16 17">
    <name type="scientific">Microtus ochrogaster</name>
    <name type="common">Prairie vole</name>
    <dbReference type="NCBI Taxonomy" id="79684"/>
    <lineage>
        <taxon>Eukaryota</taxon>
        <taxon>Metazoa</taxon>
        <taxon>Chordata</taxon>
        <taxon>Craniata</taxon>
        <taxon>Vertebrata</taxon>
        <taxon>Euteleostomi</taxon>
        <taxon>Mammalia</taxon>
        <taxon>Eutheria</taxon>
        <taxon>Euarchontoglires</taxon>
        <taxon>Glires</taxon>
        <taxon>Rodentia</taxon>
        <taxon>Myomorpha</taxon>
        <taxon>Muroidea</taxon>
        <taxon>Cricetidae</taxon>
        <taxon>Arvicolinae</taxon>
        <taxon>Microtus</taxon>
    </lineage>
</organism>
<evidence type="ECO:0000256" key="11">
    <source>
        <dbReference type="PROSITE-ProRule" id="PRU00176"/>
    </source>
</evidence>
<dbReference type="InterPro" id="IPR006529">
    <property type="entry name" value="U2AF_lg"/>
</dbReference>
<dbReference type="SMART" id="SM00230">
    <property type="entry name" value="CysPc"/>
    <property type="match status" value="1"/>
</dbReference>
<evidence type="ECO:0000256" key="13">
    <source>
        <dbReference type="SAM" id="MobiDB-lite"/>
    </source>
</evidence>
<protein>
    <recommendedName>
        <fullName evidence="9">Splicing factor U2AF 65 kDa subunit</fullName>
    </recommendedName>
    <alternativeName>
        <fullName evidence="10">U2 auxiliary factor 65 kDa subunit</fullName>
    </alternativeName>
    <alternativeName>
        <fullName evidence="8">U2 snRNP auxiliary factor large subunit</fullName>
    </alternativeName>
</protein>
<dbReference type="PANTHER" id="PTHR23139">
    <property type="entry name" value="RNA-BINDING PROTEIN"/>
    <property type="match status" value="1"/>
</dbReference>
<dbReference type="GO" id="GO:0005634">
    <property type="term" value="C:nucleus"/>
    <property type="evidence" value="ECO:0007669"/>
    <property type="project" value="UniProtKB-SubCell"/>
</dbReference>
<dbReference type="InterPro" id="IPR001300">
    <property type="entry name" value="Peptidase_C2_calpain_cat"/>
</dbReference>
<feature type="domain" description="RRM" evidence="14">
    <location>
        <begin position="449"/>
        <end position="530"/>
    </location>
</feature>
<dbReference type="Pfam" id="PF00648">
    <property type="entry name" value="Peptidase_C2"/>
    <property type="match status" value="1"/>
</dbReference>
<evidence type="ECO:0000256" key="6">
    <source>
        <dbReference type="ARBA" id="ARBA00023187"/>
    </source>
</evidence>
<dbReference type="InterPro" id="IPR000504">
    <property type="entry name" value="RRM_dom"/>
</dbReference>
<dbReference type="FunFam" id="3.30.70.330:FF:000074">
    <property type="entry name" value="U2 snRNP auxiliary factor large subunit"/>
    <property type="match status" value="1"/>
</dbReference>
<feature type="domain" description="Calpain catalytic" evidence="15">
    <location>
        <begin position="32"/>
        <end position="100"/>
    </location>
</feature>
<gene>
    <name evidence="16" type="ORF">LTLLF_176435</name>
</gene>
<evidence type="ECO:0000313" key="16">
    <source>
        <dbReference type="EMBL" id="KAH0505666.1"/>
    </source>
</evidence>
<feature type="compositionally biased region" description="Basic and acidic residues" evidence="13">
    <location>
        <begin position="666"/>
        <end position="677"/>
    </location>
</feature>
<dbReference type="SMART" id="SM00360">
    <property type="entry name" value="RRM"/>
    <property type="match status" value="2"/>
</dbReference>
<name>A0A8J6G772_MICOH</name>
<dbReference type="SUPFAM" id="SSF54001">
    <property type="entry name" value="Cysteine proteinases"/>
    <property type="match status" value="1"/>
</dbReference>
<dbReference type="SUPFAM" id="SSF54928">
    <property type="entry name" value="RNA-binding domain, RBD"/>
    <property type="match status" value="2"/>
</dbReference>
<keyword evidence="6" id="KW-0508">mRNA splicing</keyword>
<dbReference type="InterPro" id="IPR012677">
    <property type="entry name" value="Nucleotide-bd_a/b_plait_sf"/>
</dbReference>
<dbReference type="FunFam" id="3.30.70.330:FF:000097">
    <property type="entry name" value="U2 snRNP auxiliary factor large subunit"/>
    <property type="match status" value="1"/>
</dbReference>
<evidence type="ECO:0000256" key="2">
    <source>
        <dbReference type="ARBA" id="ARBA00007623"/>
    </source>
</evidence>
<dbReference type="GO" id="GO:0003723">
    <property type="term" value="F:RNA binding"/>
    <property type="evidence" value="ECO:0007669"/>
    <property type="project" value="UniProtKB-UniRule"/>
</dbReference>
<dbReference type="CDD" id="cd12230">
    <property type="entry name" value="RRM1_U2AF65"/>
    <property type="match status" value="1"/>
</dbReference>
<dbReference type="PRINTS" id="PR00704">
    <property type="entry name" value="CALPAIN"/>
</dbReference>
<dbReference type="PROSITE" id="PS50203">
    <property type="entry name" value="CALPAIN_CAT"/>
    <property type="match status" value="1"/>
</dbReference>
<keyword evidence="4" id="KW-0677">Repeat</keyword>
<proteinExistence type="inferred from homology"/>
<feature type="domain" description="RRM" evidence="14">
    <location>
        <begin position="213"/>
        <end position="299"/>
    </location>
</feature>
<dbReference type="NCBIfam" id="TIGR01642">
    <property type="entry name" value="U2AF_lg"/>
    <property type="match status" value="1"/>
</dbReference>
<evidence type="ECO:0000313" key="17">
    <source>
        <dbReference type="Proteomes" id="UP000710432"/>
    </source>
</evidence>
<evidence type="ECO:0000259" key="15">
    <source>
        <dbReference type="PROSITE" id="PS50203"/>
    </source>
</evidence>
<dbReference type="AlphaFoldDB" id="A0A8J6G772"/>
<evidence type="ECO:0000259" key="14">
    <source>
        <dbReference type="PROSITE" id="PS50102"/>
    </source>
</evidence>
<dbReference type="CDD" id="cd12232">
    <property type="entry name" value="RRM3_U2AF65"/>
    <property type="match status" value="1"/>
</dbReference>
<feature type="domain" description="RRM" evidence="14">
    <location>
        <begin position="327"/>
        <end position="405"/>
    </location>
</feature>
<dbReference type="GO" id="GO:0004198">
    <property type="term" value="F:calcium-dependent cysteine-type endopeptidase activity"/>
    <property type="evidence" value="ECO:0007669"/>
    <property type="project" value="InterPro"/>
</dbReference>
<dbReference type="InterPro" id="IPR035979">
    <property type="entry name" value="RBD_domain_sf"/>
</dbReference>
<evidence type="ECO:0000256" key="4">
    <source>
        <dbReference type="ARBA" id="ARBA00022737"/>
    </source>
</evidence>
<sequence>MQESGGGKRPATPHYRGLQAAGCHCCPYYITKLLFCVVSRGQNVKENYAGIFHFQLWQFMQWMNVVVDDRLPSKNNKLLFVHGAQRQEFWRALLEKAYADAVSCRGSGPDPLVLAPAMLPTSTAAESKVSPAGMAGRRKAGVATMATGPVAGQATEMAKQRHRPALVAVGGSAPPEGAMSNGAFALPSTANREVKPIVSSTPLVDIWMQLEDYTPTIPDAVTDDQTGITEEAMMDFFNAQMCFGGLTRAPGNPVLAVQINQDKSFAFLEFRSVGETSQVMALDGIIFQGQSLKILRPHDYQPLPGMSENPSVYVPGVVSTVVPDSAHKLFIGGLPNYLNDDQVKELLTSFGPLKAFNLVKDSATGLSKGYAFCEYVDINVTDQAIAGLHGMQLGDKKLNVQRASVGAKNATLSTIYQTPVTLQVPGLMSSQVQMGGHPTEVLCLMNMVLPEELLDDEKYEEIVEDARDECSKYGLLKSIEIPRPVDGVEVPGCGKIFVEFTSEFDYQKAMQGLTGSQFANRVVVTKYCDPDSYHHRDFCEAYLGLPIFSFYIKCTHCLAEANGGSEQLQMPAMGVPESRKTANLAPQTSGASSLSQLGEYGDSEDSDSCPLQRHHRPKNPEEEMGSRKAPQQVPLDLVSCGGNSNCPVPHNSCMLESSSPASGKALEAEETGRDRPKQRPPIAGTKALL</sequence>
<evidence type="ECO:0000256" key="12">
    <source>
        <dbReference type="PROSITE-ProRule" id="PRU00239"/>
    </source>
</evidence>
<evidence type="ECO:0000256" key="7">
    <source>
        <dbReference type="ARBA" id="ARBA00023242"/>
    </source>
</evidence>
<dbReference type="GO" id="GO:0006508">
    <property type="term" value="P:proteolysis"/>
    <property type="evidence" value="ECO:0007669"/>
    <property type="project" value="InterPro"/>
</dbReference>
<keyword evidence="5 11" id="KW-0694">RNA-binding</keyword>